<organism evidence="1 2">
    <name type="scientific">Cercophora newfieldiana</name>
    <dbReference type="NCBI Taxonomy" id="92897"/>
    <lineage>
        <taxon>Eukaryota</taxon>
        <taxon>Fungi</taxon>
        <taxon>Dikarya</taxon>
        <taxon>Ascomycota</taxon>
        <taxon>Pezizomycotina</taxon>
        <taxon>Sordariomycetes</taxon>
        <taxon>Sordariomycetidae</taxon>
        <taxon>Sordariales</taxon>
        <taxon>Lasiosphaeriaceae</taxon>
        <taxon>Cercophora</taxon>
    </lineage>
</organism>
<evidence type="ECO:0000313" key="1">
    <source>
        <dbReference type="EMBL" id="KAK0641441.1"/>
    </source>
</evidence>
<name>A0AA39XXL3_9PEZI</name>
<accession>A0AA39XXL3</accession>
<comment type="caution">
    <text evidence="1">The sequence shown here is derived from an EMBL/GenBank/DDBJ whole genome shotgun (WGS) entry which is preliminary data.</text>
</comment>
<proteinExistence type="predicted"/>
<keyword evidence="2" id="KW-1185">Reference proteome</keyword>
<protein>
    <submittedName>
        <fullName evidence="1">Uncharacterized protein</fullName>
    </submittedName>
</protein>
<sequence length="78" mass="8749">MVRSFLPQRTCSAILTLVMPETVSSPRKPTFKFTAMAESRGRQIGTTAPPASKKDWSGLEHYELCRLLPTTHLTQRTS</sequence>
<gene>
    <name evidence="1" type="ORF">B0T16DRAFT_419838</name>
</gene>
<dbReference type="Proteomes" id="UP001174936">
    <property type="component" value="Unassembled WGS sequence"/>
</dbReference>
<dbReference type="EMBL" id="JAULSV010000006">
    <property type="protein sequence ID" value="KAK0641441.1"/>
    <property type="molecule type" value="Genomic_DNA"/>
</dbReference>
<reference evidence="1" key="1">
    <citation type="submission" date="2023-06" db="EMBL/GenBank/DDBJ databases">
        <title>Genome-scale phylogeny and comparative genomics of the fungal order Sordariales.</title>
        <authorList>
            <consortium name="Lawrence Berkeley National Laboratory"/>
            <person name="Hensen N."/>
            <person name="Bonometti L."/>
            <person name="Westerberg I."/>
            <person name="Brannstrom I.O."/>
            <person name="Guillou S."/>
            <person name="Cros-Aarteil S."/>
            <person name="Calhoun S."/>
            <person name="Haridas S."/>
            <person name="Kuo A."/>
            <person name="Mondo S."/>
            <person name="Pangilinan J."/>
            <person name="Riley R."/>
            <person name="Labutti K."/>
            <person name="Andreopoulos B."/>
            <person name="Lipzen A."/>
            <person name="Chen C."/>
            <person name="Yanf M."/>
            <person name="Daum C."/>
            <person name="Ng V."/>
            <person name="Clum A."/>
            <person name="Steindorff A."/>
            <person name="Ohm R."/>
            <person name="Martin F."/>
            <person name="Silar P."/>
            <person name="Natvig D."/>
            <person name="Lalanne C."/>
            <person name="Gautier V."/>
            <person name="Ament-Velasquez S.L."/>
            <person name="Kruys A."/>
            <person name="Hutchinson M.I."/>
            <person name="Powell A.J."/>
            <person name="Barry K."/>
            <person name="Miller A.N."/>
            <person name="Grigoriev I.V."/>
            <person name="Debuchy R."/>
            <person name="Gladieux P."/>
            <person name="Thoren M.H."/>
            <person name="Johannesson H."/>
        </authorList>
    </citation>
    <scope>NUCLEOTIDE SEQUENCE</scope>
    <source>
        <strain evidence="1">SMH2532-1</strain>
    </source>
</reference>
<evidence type="ECO:0000313" key="2">
    <source>
        <dbReference type="Proteomes" id="UP001174936"/>
    </source>
</evidence>
<dbReference type="AlphaFoldDB" id="A0AA39XXL3"/>